<proteinExistence type="predicted"/>
<dbReference type="Proteomes" id="UP000886476">
    <property type="component" value="Unassembled WGS sequence"/>
</dbReference>
<name>A0ABX2CG77_9BRAD</name>
<evidence type="ECO:0000313" key="2">
    <source>
        <dbReference type="EMBL" id="NPU67201.1"/>
    </source>
</evidence>
<keyword evidence="3" id="KW-1185">Reference proteome</keyword>
<dbReference type="RefSeq" id="WP_172112301.1">
    <property type="nucleotide sequence ID" value="NZ_JABFDN010000006.1"/>
</dbReference>
<evidence type="ECO:0000259" key="1">
    <source>
        <dbReference type="Pfam" id="PF21834"/>
    </source>
</evidence>
<dbReference type="Pfam" id="PF21834">
    <property type="entry name" value="DUF6894"/>
    <property type="match status" value="1"/>
</dbReference>
<dbReference type="InterPro" id="IPR054189">
    <property type="entry name" value="DUF6894"/>
</dbReference>
<protein>
    <recommendedName>
        <fullName evidence="1">DUF6894 domain-containing protein</fullName>
    </recommendedName>
</protein>
<comment type="caution">
    <text evidence="2">The sequence shown here is derived from an EMBL/GenBank/DDBJ whole genome shotgun (WGS) entry which is preliminary data.</text>
</comment>
<gene>
    <name evidence="2" type="ORF">HL667_19515</name>
</gene>
<reference evidence="2" key="1">
    <citation type="submission" date="2020-05" db="EMBL/GenBank/DDBJ databases">
        <title>Nod-independent and nitrogen-fixing Bradyrhizobium aeschynomene sp. nov. isolated from nodules of Aeschynomene indica.</title>
        <authorList>
            <person name="Zhang Z."/>
        </authorList>
    </citation>
    <scope>NUCLEOTIDE SEQUENCE</scope>
    <source>
        <strain evidence="2">83012</strain>
    </source>
</reference>
<dbReference type="EMBL" id="JABFDN010000006">
    <property type="protein sequence ID" value="NPU67201.1"/>
    <property type="molecule type" value="Genomic_DNA"/>
</dbReference>
<organism evidence="2 3">
    <name type="scientific">Bradyrhizobium aeschynomenes</name>
    <dbReference type="NCBI Taxonomy" id="2734909"/>
    <lineage>
        <taxon>Bacteria</taxon>
        <taxon>Pseudomonadati</taxon>
        <taxon>Pseudomonadota</taxon>
        <taxon>Alphaproteobacteria</taxon>
        <taxon>Hyphomicrobiales</taxon>
        <taxon>Nitrobacteraceae</taxon>
        <taxon>Bradyrhizobium</taxon>
    </lineage>
</organism>
<sequence length="135" mass="14953">MPQFYFNYSSGGTTFTDDVGTDFASLEAAYLDACETALAIAFEKLRARQDPATDAFDIVDVDRNVLMQLPFSEVLRPGTGTIMPRSMLQTTSALENCSRERARGERLKSELGAELARTREIFAAIRANLPTRHPS</sequence>
<feature type="domain" description="DUF6894" evidence="1">
    <location>
        <begin position="4"/>
        <end position="72"/>
    </location>
</feature>
<evidence type="ECO:0000313" key="3">
    <source>
        <dbReference type="Proteomes" id="UP000886476"/>
    </source>
</evidence>
<accession>A0ABX2CG77</accession>